<accession>A0ABM7G4M7</accession>
<evidence type="ECO:0000313" key="2">
    <source>
        <dbReference type="EMBL" id="BBF70962.1"/>
    </source>
</evidence>
<dbReference type="Proteomes" id="UP001059971">
    <property type="component" value="Chromosome 1"/>
</dbReference>
<protein>
    <submittedName>
        <fullName evidence="2">Uncharacterized protein</fullName>
    </submittedName>
</protein>
<sequence length="71" mass="7852">MPGNENGLDPHNGQSKELPRRGPAGDVRPNEDDLDPRTKGSNRQEDVEDRPSVGTVEPEDYPESDRSDARP</sequence>
<feature type="region of interest" description="Disordered" evidence="1">
    <location>
        <begin position="1"/>
        <end position="71"/>
    </location>
</feature>
<evidence type="ECO:0000256" key="1">
    <source>
        <dbReference type="SAM" id="MobiDB-lite"/>
    </source>
</evidence>
<feature type="compositionally biased region" description="Basic and acidic residues" evidence="1">
    <location>
        <begin position="28"/>
        <end position="51"/>
    </location>
</feature>
<gene>
    <name evidence="2" type="ORF">SBA_ch1_31620</name>
</gene>
<reference evidence="2" key="1">
    <citation type="submission" date="2018-07" db="EMBL/GenBank/DDBJ databases">
        <title>Complete genome sequence of Sphingomonas bisphenolicum strain AO1, a bisphenol A degradative bacterium isolated from Japanese farm field.</title>
        <authorList>
            <person name="Murakami M."/>
            <person name="Koh M."/>
            <person name="Koba S."/>
            <person name="Matsumura Y."/>
        </authorList>
    </citation>
    <scope>NUCLEOTIDE SEQUENCE</scope>
    <source>
        <strain evidence="2">AO1</strain>
    </source>
</reference>
<name>A0ABM7G4M7_9SPHN</name>
<dbReference type="EMBL" id="AP018817">
    <property type="protein sequence ID" value="BBF70962.1"/>
    <property type="molecule type" value="Genomic_DNA"/>
</dbReference>
<evidence type="ECO:0000313" key="3">
    <source>
        <dbReference type="Proteomes" id="UP001059971"/>
    </source>
</evidence>
<keyword evidence="3" id="KW-1185">Reference proteome</keyword>
<organism evidence="2 3">
    <name type="scientific">Sphingomonas bisphenolicum</name>
    <dbReference type="NCBI Taxonomy" id="296544"/>
    <lineage>
        <taxon>Bacteria</taxon>
        <taxon>Pseudomonadati</taxon>
        <taxon>Pseudomonadota</taxon>
        <taxon>Alphaproteobacteria</taxon>
        <taxon>Sphingomonadales</taxon>
        <taxon>Sphingomonadaceae</taxon>
        <taxon>Sphingomonas</taxon>
    </lineage>
</organism>
<proteinExistence type="predicted"/>